<comment type="similarity">
    <text evidence="1">Belongs to the PyrK family.</text>
</comment>
<keyword evidence="5 12" id="KW-0479">Metal-binding</keyword>
<evidence type="ECO:0000256" key="12">
    <source>
        <dbReference type="PIRSR" id="PIRSR006816-2"/>
    </source>
</evidence>
<proteinExistence type="inferred from homology"/>
<keyword evidence="2" id="KW-0813">Transport</keyword>
<dbReference type="EMBL" id="FNEJ01000016">
    <property type="protein sequence ID" value="SDJ06025.1"/>
    <property type="molecule type" value="Genomic_DNA"/>
</dbReference>
<evidence type="ECO:0000256" key="3">
    <source>
        <dbReference type="ARBA" id="ARBA00022630"/>
    </source>
</evidence>
<evidence type="ECO:0000256" key="10">
    <source>
        <dbReference type="ARBA" id="ARBA00034078"/>
    </source>
</evidence>
<dbReference type="GO" id="GO:0051537">
    <property type="term" value="F:2 iron, 2 sulfur cluster binding"/>
    <property type="evidence" value="ECO:0007669"/>
    <property type="project" value="UniProtKB-KW"/>
</dbReference>
<dbReference type="GO" id="GO:0016491">
    <property type="term" value="F:oxidoreductase activity"/>
    <property type="evidence" value="ECO:0007669"/>
    <property type="project" value="InterPro"/>
</dbReference>
<reference evidence="14 15" key="1">
    <citation type="submission" date="2016-10" db="EMBL/GenBank/DDBJ databases">
        <authorList>
            <person name="de Groot N.N."/>
        </authorList>
    </citation>
    <scope>NUCLEOTIDE SEQUENCE [LARGE SCALE GENOMIC DNA]</scope>
    <source>
        <strain evidence="14 15">DSM 26424</strain>
    </source>
</reference>
<comment type="cofactor">
    <cofactor evidence="11">
        <name>FAD</name>
        <dbReference type="ChEBI" id="CHEBI:57692"/>
    </cofactor>
    <text evidence="11">Binds 1 FAD per subunit.</text>
</comment>
<evidence type="ECO:0000256" key="5">
    <source>
        <dbReference type="ARBA" id="ARBA00022723"/>
    </source>
</evidence>
<keyword evidence="7" id="KW-0249">Electron transport</keyword>
<dbReference type="RefSeq" id="WP_207543655.1">
    <property type="nucleotide sequence ID" value="NZ_FNEJ01000016.1"/>
</dbReference>
<keyword evidence="6 11" id="KW-0274">FAD</keyword>
<dbReference type="SUPFAM" id="SSF63380">
    <property type="entry name" value="Riboflavin synthase domain-like"/>
    <property type="match status" value="1"/>
</dbReference>
<evidence type="ECO:0000256" key="9">
    <source>
        <dbReference type="ARBA" id="ARBA00023014"/>
    </source>
</evidence>
<dbReference type="InterPro" id="IPR017927">
    <property type="entry name" value="FAD-bd_FR_type"/>
</dbReference>
<name>A0A1G8QNT9_9RHOB</name>
<dbReference type="PIRSF" id="PIRSF006816">
    <property type="entry name" value="Cyc3_hyd_g"/>
    <property type="match status" value="1"/>
</dbReference>
<dbReference type="InterPro" id="IPR037117">
    <property type="entry name" value="Dihydroorotate_DH_ele_sf"/>
</dbReference>
<evidence type="ECO:0000313" key="15">
    <source>
        <dbReference type="Proteomes" id="UP000199093"/>
    </source>
</evidence>
<evidence type="ECO:0000256" key="7">
    <source>
        <dbReference type="ARBA" id="ARBA00022982"/>
    </source>
</evidence>
<dbReference type="GO" id="GO:0046872">
    <property type="term" value="F:metal ion binding"/>
    <property type="evidence" value="ECO:0007669"/>
    <property type="project" value="UniProtKB-KW"/>
</dbReference>
<keyword evidence="9 12" id="KW-0411">Iron-sulfur</keyword>
<evidence type="ECO:0000256" key="11">
    <source>
        <dbReference type="PIRSR" id="PIRSR006816-1"/>
    </source>
</evidence>
<dbReference type="Pfam" id="PF10418">
    <property type="entry name" value="DHODB_Fe-S_bind"/>
    <property type="match status" value="1"/>
</dbReference>
<evidence type="ECO:0000256" key="1">
    <source>
        <dbReference type="ARBA" id="ARBA00006422"/>
    </source>
</evidence>
<organism evidence="14 15">
    <name type="scientific">Salipiger marinus</name>
    <dbReference type="NCBI Taxonomy" id="555512"/>
    <lineage>
        <taxon>Bacteria</taxon>
        <taxon>Pseudomonadati</taxon>
        <taxon>Pseudomonadota</taxon>
        <taxon>Alphaproteobacteria</taxon>
        <taxon>Rhodobacterales</taxon>
        <taxon>Roseobacteraceae</taxon>
        <taxon>Salipiger</taxon>
    </lineage>
</organism>
<feature type="binding site" evidence="11">
    <location>
        <begin position="73"/>
        <end position="76"/>
    </location>
    <ligand>
        <name>FAD</name>
        <dbReference type="ChEBI" id="CHEBI:57692"/>
    </ligand>
</feature>
<keyword evidence="4 12" id="KW-0001">2Fe-2S</keyword>
<feature type="binding site" evidence="12">
    <location>
        <position position="252"/>
    </location>
    <ligand>
        <name>[2Fe-2S] cluster</name>
        <dbReference type="ChEBI" id="CHEBI:190135"/>
    </ligand>
</feature>
<evidence type="ECO:0000313" key="14">
    <source>
        <dbReference type="EMBL" id="SDJ06025.1"/>
    </source>
</evidence>
<evidence type="ECO:0000259" key="13">
    <source>
        <dbReference type="PROSITE" id="PS51384"/>
    </source>
</evidence>
<dbReference type="InterPro" id="IPR017938">
    <property type="entry name" value="Riboflavin_synthase-like_b-brl"/>
</dbReference>
<dbReference type="Gene3D" id="2.10.240.10">
    <property type="entry name" value="Dihydroorotate dehydrogenase, electron transfer subunit"/>
    <property type="match status" value="1"/>
</dbReference>
<dbReference type="PANTHER" id="PTHR43513:SF3">
    <property type="entry name" value="DIHYDROOROTATE DEHYDROGENASE B (NAD(+)), ELECTRON TRANSFER SUBUNIT-RELATED"/>
    <property type="match status" value="1"/>
</dbReference>
<dbReference type="SUPFAM" id="SSF52343">
    <property type="entry name" value="Ferredoxin reductase-like, C-terminal NADP-linked domain"/>
    <property type="match status" value="1"/>
</dbReference>
<feature type="binding site" evidence="12">
    <location>
        <position position="268"/>
    </location>
    <ligand>
        <name>[2Fe-2S] cluster</name>
        <dbReference type="ChEBI" id="CHEBI:190135"/>
    </ligand>
</feature>
<feature type="binding site" evidence="12">
    <location>
        <position position="244"/>
    </location>
    <ligand>
        <name>[2Fe-2S] cluster</name>
        <dbReference type="ChEBI" id="CHEBI:190135"/>
    </ligand>
</feature>
<keyword evidence="3 11" id="KW-0285">Flavoprotein</keyword>
<dbReference type="InterPro" id="IPR050353">
    <property type="entry name" value="PyrK_electron_transfer"/>
</dbReference>
<gene>
    <name evidence="14" type="ORF">SAMN04487993_101685</name>
</gene>
<sequence length="281" mass="30333">MTLSPSVLSVPMAPGVLPRCAEARCVVRSNLPVNGEYRLLTLDAPPEVLDCQPGQFFQLLCPEPEGEHPFLRRPMSIYGYDAEAGQLQFLYKVAGAGTRGLATLRPGGMLNVLGPLGQGFSMPQHWQDLLLVARGVGLATLAPLARAAQRSGRRLTAICSARRPELAMSVDLFRGYGAEVIVVHDEDGSSTPEALRGLIEARIAAGRVDAFYTCGSSRLLRLLQDLGQRHGIPGEIAMEQQMACGLGMCQACVRPFREEGGIVQRRVCREGPVFPLLEAIA</sequence>
<comment type="cofactor">
    <cofactor evidence="10">
        <name>[2Fe-2S] cluster</name>
        <dbReference type="ChEBI" id="CHEBI:190135"/>
    </cofactor>
</comment>
<dbReference type="Gene3D" id="3.40.50.80">
    <property type="entry name" value="Nucleotide-binding domain of ferredoxin-NADP reductase (FNR) module"/>
    <property type="match status" value="1"/>
</dbReference>
<evidence type="ECO:0000256" key="4">
    <source>
        <dbReference type="ARBA" id="ARBA00022714"/>
    </source>
</evidence>
<keyword evidence="8 12" id="KW-0408">Iron</keyword>
<keyword evidence="15" id="KW-1185">Reference proteome</keyword>
<dbReference type="InterPro" id="IPR039261">
    <property type="entry name" value="FNR_nucleotide-bd"/>
</dbReference>
<dbReference type="GO" id="GO:0006221">
    <property type="term" value="P:pyrimidine nucleotide biosynthetic process"/>
    <property type="evidence" value="ECO:0007669"/>
    <property type="project" value="InterPro"/>
</dbReference>
<comment type="cofactor">
    <cofactor evidence="12">
        <name>[2Fe-2S] cluster</name>
        <dbReference type="ChEBI" id="CHEBI:190135"/>
    </cofactor>
    <text evidence="12">Binds 1 [2Fe-2S] cluster per subunit.</text>
</comment>
<dbReference type="STRING" id="555512.SAMN04487993_101685"/>
<dbReference type="PROSITE" id="PS51384">
    <property type="entry name" value="FAD_FR"/>
    <property type="match status" value="1"/>
</dbReference>
<dbReference type="Gene3D" id="2.40.30.10">
    <property type="entry name" value="Translation factors"/>
    <property type="match status" value="1"/>
</dbReference>
<evidence type="ECO:0000256" key="2">
    <source>
        <dbReference type="ARBA" id="ARBA00022448"/>
    </source>
</evidence>
<feature type="binding site" evidence="11">
    <location>
        <begin position="97"/>
        <end position="98"/>
    </location>
    <ligand>
        <name>FAD</name>
        <dbReference type="ChEBI" id="CHEBI:57692"/>
    </ligand>
</feature>
<dbReference type="GO" id="GO:0050660">
    <property type="term" value="F:flavin adenine dinucleotide binding"/>
    <property type="evidence" value="ECO:0007669"/>
    <property type="project" value="InterPro"/>
</dbReference>
<feature type="domain" description="FAD-binding FR-type" evidence="13">
    <location>
        <begin position="18"/>
        <end position="122"/>
    </location>
</feature>
<protein>
    <submittedName>
        <fullName evidence="14">Dihydroorotate dehydrogenase electron transfer subunit</fullName>
    </submittedName>
</protein>
<dbReference type="PANTHER" id="PTHR43513">
    <property type="entry name" value="DIHYDROOROTATE DEHYDROGENASE B (NAD(+)), ELECTRON TRANSFER SUBUNIT"/>
    <property type="match status" value="1"/>
</dbReference>
<dbReference type="CDD" id="cd06218">
    <property type="entry name" value="DHOD_e_trans"/>
    <property type="match status" value="1"/>
</dbReference>
<dbReference type="InterPro" id="IPR012165">
    <property type="entry name" value="Cyt_c3_hydrogenase_gsu"/>
</dbReference>
<accession>A0A1G8QNT9</accession>
<evidence type="ECO:0000256" key="6">
    <source>
        <dbReference type="ARBA" id="ARBA00022827"/>
    </source>
</evidence>
<evidence type="ECO:0000256" key="8">
    <source>
        <dbReference type="ARBA" id="ARBA00023004"/>
    </source>
</evidence>
<dbReference type="AlphaFoldDB" id="A0A1G8QNT9"/>
<dbReference type="Proteomes" id="UP000199093">
    <property type="component" value="Unassembled WGS sequence"/>
</dbReference>
<dbReference type="InterPro" id="IPR019480">
    <property type="entry name" value="Dihydroorotate_DH_Fe-S-bd"/>
</dbReference>
<feature type="binding site" evidence="12">
    <location>
        <position position="249"/>
    </location>
    <ligand>
        <name>[2Fe-2S] cluster</name>
        <dbReference type="ChEBI" id="CHEBI:190135"/>
    </ligand>
</feature>